<accession>A0AAV4A7D4</accession>
<keyword evidence="4 7" id="KW-0812">Transmembrane</keyword>
<comment type="similarity">
    <text evidence="2">Belongs to the TMEM8 family.</text>
</comment>
<dbReference type="InterPro" id="IPR021910">
    <property type="entry name" value="NGX6/PGAP6/MYMK"/>
</dbReference>
<reference evidence="9 10" key="1">
    <citation type="journal article" date="2021" name="Elife">
        <title>Chloroplast acquisition without the gene transfer in kleptoplastic sea slugs, Plakobranchus ocellatus.</title>
        <authorList>
            <person name="Maeda T."/>
            <person name="Takahashi S."/>
            <person name="Yoshida T."/>
            <person name="Shimamura S."/>
            <person name="Takaki Y."/>
            <person name="Nagai Y."/>
            <person name="Toyoda A."/>
            <person name="Suzuki Y."/>
            <person name="Arimoto A."/>
            <person name="Ishii H."/>
            <person name="Satoh N."/>
            <person name="Nishiyama T."/>
            <person name="Hasebe M."/>
            <person name="Maruyama T."/>
            <person name="Minagawa J."/>
            <person name="Obokata J."/>
            <person name="Shigenobu S."/>
        </authorList>
    </citation>
    <scope>NUCLEOTIDE SEQUENCE [LARGE SCALE GENOMIC DNA]</scope>
</reference>
<evidence type="ECO:0000256" key="1">
    <source>
        <dbReference type="ARBA" id="ARBA00004651"/>
    </source>
</evidence>
<feature type="domain" description="EGF-like" evidence="8">
    <location>
        <begin position="497"/>
        <end position="508"/>
    </location>
</feature>
<evidence type="ECO:0000256" key="4">
    <source>
        <dbReference type="ARBA" id="ARBA00022692"/>
    </source>
</evidence>
<feature type="transmembrane region" description="Helical" evidence="7">
    <location>
        <begin position="669"/>
        <end position="690"/>
    </location>
</feature>
<feature type="transmembrane region" description="Helical" evidence="7">
    <location>
        <begin position="583"/>
        <end position="601"/>
    </location>
</feature>
<organism evidence="9 10">
    <name type="scientific">Plakobranchus ocellatus</name>
    <dbReference type="NCBI Taxonomy" id="259542"/>
    <lineage>
        <taxon>Eukaryota</taxon>
        <taxon>Metazoa</taxon>
        <taxon>Spiralia</taxon>
        <taxon>Lophotrochozoa</taxon>
        <taxon>Mollusca</taxon>
        <taxon>Gastropoda</taxon>
        <taxon>Heterobranchia</taxon>
        <taxon>Euthyneura</taxon>
        <taxon>Panpulmonata</taxon>
        <taxon>Sacoglossa</taxon>
        <taxon>Placobranchoidea</taxon>
        <taxon>Plakobranchidae</taxon>
        <taxon>Plakobranchus</taxon>
    </lineage>
</organism>
<evidence type="ECO:0000256" key="6">
    <source>
        <dbReference type="ARBA" id="ARBA00023136"/>
    </source>
</evidence>
<keyword evidence="3" id="KW-1003">Cell membrane</keyword>
<feature type="transmembrane region" description="Helical" evidence="7">
    <location>
        <begin position="636"/>
        <end position="657"/>
    </location>
</feature>
<gene>
    <name evidence="9" type="ORF">PoB_002964800</name>
</gene>
<dbReference type="PANTHER" id="PTHR14319:SF3">
    <property type="entry name" value="TRANSMEMBRANE PROTEIN-LIKE PROTEIN"/>
    <property type="match status" value="1"/>
</dbReference>
<dbReference type="PANTHER" id="PTHR14319">
    <property type="entry name" value="FIVE-SPAN TRANSMEMBRANE PROTEIN M83"/>
    <property type="match status" value="1"/>
</dbReference>
<feature type="transmembrane region" description="Helical" evidence="7">
    <location>
        <begin position="613"/>
        <end position="630"/>
    </location>
</feature>
<proteinExistence type="inferred from homology"/>
<protein>
    <submittedName>
        <fullName evidence="9">Transmembrane protein 8a</fullName>
    </submittedName>
</protein>
<comment type="caution">
    <text evidence="9">The sequence shown here is derived from an EMBL/GenBank/DDBJ whole genome shotgun (WGS) entry which is preliminary data.</text>
</comment>
<feature type="transmembrane region" description="Helical" evidence="7">
    <location>
        <begin position="519"/>
        <end position="539"/>
    </location>
</feature>
<evidence type="ECO:0000256" key="2">
    <source>
        <dbReference type="ARBA" id="ARBA00005542"/>
    </source>
</evidence>
<dbReference type="Pfam" id="PF12036">
    <property type="entry name" value="DUF3522"/>
    <property type="match status" value="1"/>
</dbReference>
<dbReference type="EMBL" id="BLXT01003724">
    <property type="protein sequence ID" value="GFO03143.1"/>
    <property type="molecule type" value="Genomic_DNA"/>
</dbReference>
<dbReference type="InterPro" id="IPR000742">
    <property type="entry name" value="EGF"/>
</dbReference>
<keyword evidence="6 7" id="KW-0472">Membrane</keyword>
<evidence type="ECO:0000256" key="5">
    <source>
        <dbReference type="ARBA" id="ARBA00022989"/>
    </source>
</evidence>
<dbReference type="GO" id="GO:0005886">
    <property type="term" value="C:plasma membrane"/>
    <property type="evidence" value="ECO:0007669"/>
    <property type="project" value="UniProtKB-SubCell"/>
</dbReference>
<evidence type="ECO:0000259" key="8">
    <source>
        <dbReference type="PROSITE" id="PS00022"/>
    </source>
</evidence>
<comment type="subcellular location">
    <subcellularLocation>
        <location evidence="1">Cell membrane</location>
        <topology evidence="1">Multi-pass membrane protein</topology>
    </subcellularLocation>
</comment>
<dbReference type="PROSITE" id="PS00022">
    <property type="entry name" value="EGF_1"/>
    <property type="match status" value="1"/>
</dbReference>
<sequence length="747" mass="83034">MWDTDLHLSLTPLAVLSRSHVLSAALRLLVQCVFFTDVAGTSVWNMPWPVIGYKSYMSLKPMRIDAPAGLAYLNLSFSGIKTESSCPQEEIHIVVQNGGLPLVETADTSFPENFVRFPHRRIEVIIKPGQIAELTFARPPPGPWFVVGYIKYIDHAIKQKGLNPENKCAYLVMSMAKQSSAIETTQVLPTKELEATVDQLGSLFSFQVPPSTISFSLKVLSCNSAPCELSLKYLAFVNEESKTLVEDCNKTQCILRIASPALNEVHVVEIKSVVGKTGSNHSHTIAFKILVEECSPFISAFAPLSCGLTDPLDRIESAHDWTTMFGVVKSSSVSLVADLKAANVTAMPFTVVEPNDVGSSLKWQIRLVSHPSMNRSSTVQICGGLMYNKLPDTLMPQFNLCNADIPNAINVRDASKLSKTENMELKRYVPYPQAGQWHIVLQAHCFSEDGKTKKECVHGILVEMQLEIQACIDGECSGHGKCSFKNKGANLVAYSACQCYADFKGYACTDNSKAQSRTIQLAAAYLLTLSNLFFVPAIIIGLHRGFMLEAFVYGFTMFFSTFYHACDGIRLQRYRICIMKFDILQLADYFGSACSLWFTLISMARIKHREANSLLQITGVFGLFVGVIFDRGSICIVAVPMFVGLTVIAWSWGVKMYHSKRLYPSWRRYVFYLSPGVLLAVSGGALFAFFETTSNYKYIHSLWHMCISLSLLLLLPPKTIQQQKLSSIETNTEMSQISGVCWTRDVS</sequence>
<evidence type="ECO:0000313" key="9">
    <source>
        <dbReference type="EMBL" id="GFO03143.1"/>
    </source>
</evidence>
<feature type="transmembrane region" description="Helical" evidence="7">
    <location>
        <begin position="696"/>
        <end position="715"/>
    </location>
</feature>
<keyword evidence="10" id="KW-1185">Reference proteome</keyword>
<dbReference type="Proteomes" id="UP000735302">
    <property type="component" value="Unassembled WGS sequence"/>
</dbReference>
<evidence type="ECO:0000256" key="7">
    <source>
        <dbReference type="SAM" id="Phobius"/>
    </source>
</evidence>
<feature type="transmembrane region" description="Helical" evidence="7">
    <location>
        <begin position="546"/>
        <end position="563"/>
    </location>
</feature>
<evidence type="ECO:0000313" key="10">
    <source>
        <dbReference type="Proteomes" id="UP000735302"/>
    </source>
</evidence>
<dbReference type="AlphaFoldDB" id="A0AAV4A7D4"/>
<evidence type="ECO:0000256" key="3">
    <source>
        <dbReference type="ARBA" id="ARBA00022475"/>
    </source>
</evidence>
<keyword evidence="5 7" id="KW-1133">Transmembrane helix</keyword>
<name>A0AAV4A7D4_9GAST</name>